<reference evidence="3 4" key="1">
    <citation type="journal article" date="2018" name="Mol. Plant">
        <title>The genome of Artemisia annua provides insight into the evolution of Asteraceae family and artemisinin biosynthesis.</title>
        <authorList>
            <person name="Shen Q."/>
            <person name="Zhang L."/>
            <person name="Liao Z."/>
            <person name="Wang S."/>
            <person name="Yan T."/>
            <person name="Shi P."/>
            <person name="Liu M."/>
            <person name="Fu X."/>
            <person name="Pan Q."/>
            <person name="Wang Y."/>
            <person name="Lv Z."/>
            <person name="Lu X."/>
            <person name="Zhang F."/>
            <person name="Jiang W."/>
            <person name="Ma Y."/>
            <person name="Chen M."/>
            <person name="Hao X."/>
            <person name="Li L."/>
            <person name="Tang Y."/>
            <person name="Lv G."/>
            <person name="Zhou Y."/>
            <person name="Sun X."/>
            <person name="Brodelius P.E."/>
            <person name="Rose J.K.C."/>
            <person name="Tang K."/>
        </authorList>
    </citation>
    <scope>NUCLEOTIDE SEQUENCE [LARGE SCALE GENOMIC DNA]</scope>
    <source>
        <strain evidence="4">cv. Huhao1</strain>
        <tissue evidence="3">Leaf</tissue>
    </source>
</reference>
<evidence type="ECO:0000313" key="3">
    <source>
        <dbReference type="EMBL" id="PWA93151.1"/>
    </source>
</evidence>
<dbReference type="GO" id="GO:0006508">
    <property type="term" value="P:proteolysis"/>
    <property type="evidence" value="ECO:0007669"/>
    <property type="project" value="UniProtKB-KW"/>
</dbReference>
<dbReference type="EMBL" id="PKPP01000407">
    <property type="protein sequence ID" value="PWA93151.1"/>
    <property type="molecule type" value="Genomic_DNA"/>
</dbReference>
<keyword evidence="3" id="KW-0645">Protease</keyword>
<feature type="region of interest" description="Disordered" evidence="1">
    <location>
        <begin position="45"/>
        <end position="76"/>
    </location>
</feature>
<feature type="domain" description="Retrotransposon gag" evidence="2">
    <location>
        <begin position="114"/>
        <end position="203"/>
    </location>
</feature>
<feature type="compositionally biased region" description="Low complexity" evidence="1">
    <location>
        <begin position="7"/>
        <end position="21"/>
    </location>
</feature>
<dbReference type="Proteomes" id="UP000245207">
    <property type="component" value="Unassembled WGS sequence"/>
</dbReference>
<dbReference type="GO" id="GO:0008233">
    <property type="term" value="F:peptidase activity"/>
    <property type="evidence" value="ECO:0007669"/>
    <property type="project" value="UniProtKB-KW"/>
</dbReference>
<dbReference type="InterPro" id="IPR005162">
    <property type="entry name" value="Retrotrans_gag_dom"/>
</dbReference>
<dbReference type="Pfam" id="PF03732">
    <property type="entry name" value="Retrotrans_gag"/>
    <property type="match status" value="1"/>
</dbReference>
<name>A0A2U1Q559_ARTAN</name>
<proteinExistence type="predicted"/>
<organism evidence="3 4">
    <name type="scientific">Artemisia annua</name>
    <name type="common">Sweet wormwood</name>
    <dbReference type="NCBI Taxonomy" id="35608"/>
    <lineage>
        <taxon>Eukaryota</taxon>
        <taxon>Viridiplantae</taxon>
        <taxon>Streptophyta</taxon>
        <taxon>Embryophyta</taxon>
        <taxon>Tracheophyta</taxon>
        <taxon>Spermatophyta</taxon>
        <taxon>Magnoliopsida</taxon>
        <taxon>eudicotyledons</taxon>
        <taxon>Gunneridae</taxon>
        <taxon>Pentapetalae</taxon>
        <taxon>asterids</taxon>
        <taxon>campanulids</taxon>
        <taxon>Asterales</taxon>
        <taxon>Asteraceae</taxon>
        <taxon>Asteroideae</taxon>
        <taxon>Anthemideae</taxon>
        <taxon>Artemisiinae</taxon>
        <taxon>Artemisia</taxon>
    </lineage>
</organism>
<evidence type="ECO:0000259" key="2">
    <source>
        <dbReference type="Pfam" id="PF03732"/>
    </source>
</evidence>
<dbReference type="InterPro" id="IPR032567">
    <property type="entry name" value="RTL1-rel"/>
</dbReference>
<feature type="region of interest" description="Disordered" evidence="1">
    <location>
        <begin position="1"/>
        <end position="23"/>
    </location>
</feature>
<accession>A0A2U1Q559</accession>
<feature type="compositionally biased region" description="Polar residues" evidence="1">
    <location>
        <begin position="415"/>
        <end position="427"/>
    </location>
</feature>
<gene>
    <name evidence="3" type="ORF">CTI12_AA074400</name>
</gene>
<dbReference type="AlphaFoldDB" id="A0A2U1Q559"/>
<evidence type="ECO:0000256" key="1">
    <source>
        <dbReference type="SAM" id="MobiDB-lite"/>
    </source>
</evidence>
<dbReference type="STRING" id="35608.A0A2U1Q559"/>
<dbReference type="PANTHER" id="PTHR15503">
    <property type="entry name" value="LDOC1 RELATED"/>
    <property type="match status" value="1"/>
</dbReference>
<feature type="region of interest" description="Disordered" evidence="1">
    <location>
        <begin position="407"/>
        <end position="427"/>
    </location>
</feature>
<keyword evidence="3" id="KW-0378">Hydrolase</keyword>
<sequence>MAPQTRSNSDPNNSSPNNPDPVAAQLAAIASSMELLQQEVALIKTQQTKQKDKSSGGFNRFDDEGSSGGNQRRYRPYNKIDFPTFSEGDPRGWILKAEKYFRYYNVPEEERVDVAAMHLEGDALDLYSWLSSDQNIEYWEDLVRALQKNFGPAEFQNPDEHLCSIKQTGTIQEYRQEFAKRSSRVTNWPEHCLLGVFLNGLKDDLKADVRIHKPRTVYKAMSIAIEFESKVVHTKFGKSLPSSAKIESVPSKPIETFSLLPSTATAQKPTEGRLSDVEKQGRYIRGECFRCGDKYGPGHRCKTGTFKSLEIADEGEEAAEDELEHTTDVVLGIQWLATLNTVQANWKEMFMKFTIDGKEYKLQGLPPNLRLSATFSHLTAEIVELDNAGPAAKFTLTRLEDKSSRGAGCIDTNRVHTGSGQVGSNQA</sequence>
<dbReference type="OrthoDB" id="1734478at2759"/>
<protein>
    <submittedName>
        <fullName evidence="3">Retrotransposon gag domain, Retroviral aspartyl protease</fullName>
    </submittedName>
</protein>
<comment type="caution">
    <text evidence="3">The sequence shown here is derived from an EMBL/GenBank/DDBJ whole genome shotgun (WGS) entry which is preliminary data.</text>
</comment>
<dbReference type="PANTHER" id="PTHR15503:SF22">
    <property type="entry name" value="TRANSPOSON TY3-I GAG POLYPROTEIN"/>
    <property type="match status" value="1"/>
</dbReference>
<evidence type="ECO:0000313" key="4">
    <source>
        <dbReference type="Proteomes" id="UP000245207"/>
    </source>
</evidence>
<keyword evidence="4" id="KW-1185">Reference proteome</keyword>